<evidence type="ECO:0000256" key="2">
    <source>
        <dbReference type="ARBA" id="ARBA00022448"/>
    </source>
</evidence>
<dbReference type="InterPro" id="IPR005829">
    <property type="entry name" value="Sugar_transporter_CS"/>
</dbReference>
<evidence type="ECO:0000256" key="5">
    <source>
        <dbReference type="ARBA" id="ARBA00023136"/>
    </source>
</evidence>
<proteinExistence type="predicted"/>
<dbReference type="Gene3D" id="1.20.1720.10">
    <property type="entry name" value="Multidrug resistance protein D"/>
    <property type="match status" value="1"/>
</dbReference>
<dbReference type="PANTHER" id="PTHR23502">
    <property type="entry name" value="MAJOR FACILITATOR SUPERFAMILY"/>
    <property type="match status" value="1"/>
</dbReference>
<comment type="caution">
    <text evidence="8">The sequence shown here is derived from an EMBL/GenBank/DDBJ whole genome shotgun (WGS) entry which is preliminary data.</text>
</comment>
<evidence type="ECO:0000256" key="3">
    <source>
        <dbReference type="ARBA" id="ARBA00022692"/>
    </source>
</evidence>
<feature type="transmembrane region" description="Helical" evidence="6">
    <location>
        <begin position="72"/>
        <end position="93"/>
    </location>
</feature>
<dbReference type="GO" id="GO:0140115">
    <property type="term" value="P:export across plasma membrane"/>
    <property type="evidence" value="ECO:0007669"/>
    <property type="project" value="UniProtKB-ARBA"/>
</dbReference>
<keyword evidence="4 6" id="KW-1133">Transmembrane helix</keyword>
<dbReference type="InterPro" id="IPR036259">
    <property type="entry name" value="MFS_trans_sf"/>
</dbReference>
<evidence type="ECO:0000256" key="1">
    <source>
        <dbReference type="ARBA" id="ARBA00004141"/>
    </source>
</evidence>
<gene>
    <name evidence="8" type="ORF">KHLLAP_LOCUS1161</name>
</gene>
<dbReference type="InterPro" id="IPR020846">
    <property type="entry name" value="MFS_dom"/>
</dbReference>
<keyword evidence="2" id="KW-0813">Transport</keyword>
<dbReference type="EMBL" id="CAUWAG010000003">
    <property type="protein sequence ID" value="CAJ2500693.1"/>
    <property type="molecule type" value="Genomic_DNA"/>
</dbReference>
<dbReference type="SUPFAM" id="SSF103473">
    <property type="entry name" value="MFS general substrate transporter"/>
    <property type="match status" value="1"/>
</dbReference>
<organism evidence="8 9">
    <name type="scientific">Anthostomella pinea</name>
    <dbReference type="NCBI Taxonomy" id="933095"/>
    <lineage>
        <taxon>Eukaryota</taxon>
        <taxon>Fungi</taxon>
        <taxon>Dikarya</taxon>
        <taxon>Ascomycota</taxon>
        <taxon>Pezizomycotina</taxon>
        <taxon>Sordariomycetes</taxon>
        <taxon>Xylariomycetidae</taxon>
        <taxon>Xylariales</taxon>
        <taxon>Xylariaceae</taxon>
        <taxon>Anthostomella</taxon>
    </lineage>
</organism>
<sequence>MAKAMDSLPGSIRCYVSPMSSFIFYPAITSIASDLGVTVGNVNLAITTYMIVSGITPALLGNAADKFGRRPIYILALSIYIVANIGLALQSSFPALLVSRMLQSAGSSGTISLGYGIISDIASPSERGSYVGLFNLGPNVAPPLGPVLGGAIAANLGWRWIFWFIAILGGTCLLLVFLALSETARGVVGNGQVPANGLNRMPIPFVLNGKKGDTEVYNEPAEARKWSFPNPITCLKLLLENDIFIVLLCNGIYYATYCCVQASL</sequence>
<dbReference type="InterPro" id="IPR011701">
    <property type="entry name" value="MFS"/>
</dbReference>
<evidence type="ECO:0000313" key="9">
    <source>
        <dbReference type="Proteomes" id="UP001295740"/>
    </source>
</evidence>
<dbReference type="Proteomes" id="UP001295740">
    <property type="component" value="Unassembled WGS sequence"/>
</dbReference>
<feature type="transmembrane region" description="Helical" evidence="6">
    <location>
        <begin position="12"/>
        <end position="32"/>
    </location>
</feature>
<comment type="subcellular location">
    <subcellularLocation>
        <location evidence="1">Membrane</location>
        <topology evidence="1">Multi-pass membrane protein</topology>
    </subcellularLocation>
</comment>
<evidence type="ECO:0000313" key="8">
    <source>
        <dbReference type="EMBL" id="CAJ2500693.1"/>
    </source>
</evidence>
<keyword evidence="9" id="KW-1185">Reference proteome</keyword>
<accession>A0AAI8V4C0</accession>
<feature type="domain" description="Major facilitator superfamily (MFS) profile" evidence="7">
    <location>
        <begin position="1"/>
        <end position="264"/>
    </location>
</feature>
<feature type="transmembrane region" description="Helical" evidence="6">
    <location>
        <begin position="38"/>
        <end position="60"/>
    </location>
</feature>
<dbReference type="PROSITE" id="PS00216">
    <property type="entry name" value="SUGAR_TRANSPORT_1"/>
    <property type="match status" value="1"/>
</dbReference>
<dbReference type="GO" id="GO:0022857">
    <property type="term" value="F:transmembrane transporter activity"/>
    <property type="evidence" value="ECO:0007669"/>
    <property type="project" value="InterPro"/>
</dbReference>
<evidence type="ECO:0000259" key="7">
    <source>
        <dbReference type="PROSITE" id="PS50850"/>
    </source>
</evidence>
<reference evidence="8" key="1">
    <citation type="submission" date="2023-10" db="EMBL/GenBank/DDBJ databases">
        <authorList>
            <person name="Hackl T."/>
        </authorList>
    </citation>
    <scope>NUCLEOTIDE SEQUENCE</scope>
</reference>
<feature type="transmembrane region" description="Helical" evidence="6">
    <location>
        <begin position="160"/>
        <end position="180"/>
    </location>
</feature>
<protein>
    <submittedName>
        <fullName evidence="8">Uu.00g035460.m01.CDS01</fullName>
    </submittedName>
</protein>
<name>A0AAI8V4C0_9PEZI</name>
<dbReference type="GO" id="GO:0005886">
    <property type="term" value="C:plasma membrane"/>
    <property type="evidence" value="ECO:0007669"/>
    <property type="project" value="TreeGrafter"/>
</dbReference>
<dbReference type="FunFam" id="1.20.1720.10:FF:000009">
    <property type="entry name" value="MFS multidrug transporter"/>
    <property type="match status" value="1"/>
</dbReference>
<evidence type="ECO:0000256" key="4">
    <source>
        <dbReference type="ARBA" id="ARBA00022989"/>
    </source>
</evidence>
<keyword evidence="5 6" id="KW-0472">Membrane</keyword>
<dbReference type="Pfam" id="PF07690">
    <property type="entry name" value="MFS_1"/>
    <property type="match status" value="1"/>
</dbReference>
<dbReference type="PANTHER" id="PTHR23502:SF51">
    <property type="entry name" value="QUINIDINE RESISTANCE PROTEIN 1-RELATED"/>
    <property type="match status" value="1"/>
</dbReference>
<evidence type="ECO:0000256" key="6">
    <source>
        <dbReference type="SAM" id="Phobius"/>
    </source>
</evidence>
<dbReference type="AlphaFoldDB" id="A0AAI8V4C0"/>
<dbReference type="GO" id="GO:0042908">
    <property type="term" value="P:xenobiotic transport"/>
    <property type="evidence" value="ECO:0007669"/>
    <property type="project" value="UniProtKB-ARBA"/>
</dbReference>
<keyword evidence="3 6" id="KW-0812">Transmembrane</keyword>
<dbReference type="PROSITE" id="PS50850">
    <property type="entry name" value="MFS"/>
    <property type="match status" value="1"/>
</dbReference>